<feature type="region of interest" description="Disordered" evidence="1">
    <location>
        <begin position="458"/>
        <end position="511"/>
    </location>
</feature>
<dbReference type="GO" id="GO:0015074">
    <property type="term" value="P:DNA integration"/>
    <property type="evidence" value="ECO:0007669"/>
    <property type="project" value="InterPro"/>
</dbReference>
<dbReference type="PANTHER" id="PTHR37984">
    <property type="entry name" value="PROTEIN CBG26694"/>
    <property type="match status" value="1"/>
</dbReference>
<evidence type="ECO:0000259" key="2">
    <source>
        <dbReference type="PROSITE" id="PS50994"/>
    </source>
</evidence>
<evidence type="ECO:0000313" key="3">
    <source>
        <dbReference type="EMBL" id="VDO68276.1"/>
    </source>
</evidence>
<protein>
    <recommendedName>
        <fullName evidence="2">Integrase catalytic domain-containing protein</fullName>
    </recommendedName>
</protein>
<name>A0A183NDI3_9TREM</name>
<dbReference type="EMBL" id="UZAL01000128">
    <property type="protein sequence ID" value="VDO68276.1"/>
    <property type="molecule type" value="Genomic_DNA"/>
</dbReference>
<dbReference type="FunFam" id="3.30.420.10:FF:000032">
    <property type="entry name" value="Retrovirus-related Pol polyprotein from transposon 297-like Protein"/>
    <property type="match status" value="1"/>
</dbReference>
<organism evidence="3 4">
    <name type="scientific">Schistosoma mattheei</name>
    <dbReference type="NCBI Taxonomy" id="31246"/>
    <lineage>
        <taxon>Eukaryota</taxon>
        <taxon>Metazoa</taxon>
        <taxon>Spiralia</taxon>
        <taxon>Lophotrochozoa</taxon>
        <taxon>Platyhelminthes</taxon>
        <taxon>Trematoda</taxon>
        <taxon>Digenea</taxon>
        <taxon>Strigeidida</taxon>
        <taxon>Schistosomatoidea</taxon>
        <taxon>Schistosomatidae</taxon>
        <taxon>Schistosoma</taxon>
    </lineage>
</organism>
<feature type="domain" description="Integrase catalytic" evidence="2">
    <location>
        <begin position="156"/>
        <end position="316"/>
    </location>
</feature>
<dbReference type="InterPro" id="IPR001584">
    <property type="entry name" value="Integrase_cat-core"/>
</dbReference>
<gene>
    <name evidence="3" type="ORF">SMTD_LOCUS169</name>
</gene>
<evidence type="ECO:0000313" key="4">
    <source>
        <dbReference type="Proteomes" id="UP000269396"/>
    </source>
</evidence>
<dbReference type="InterPro" id="IPR050951">
    <property type="entry name" value="Retrovirus_Pol_polyprotein"/>
</dbReference>
<dbReference type="AlphaFoldDB" id="A0A183NDI3"/>
<reference evidence="3 4" key="1">
    <citation type="submission" date="2018-11" db="EMBL/GenBank/DDBJ databases">
        <authorList>
            <consortium name="Pathogen Informatics"/>
        </authorList>
    </citation>
    <scope>NUCLEOTIDE SEQUENCE [LARGE SCALE GENOMIC DNA]</scope>
    <source>
        <strain>Denwood</strain>
        <strain evidence="4">Zambia</strain>
    </source>
</reference>
<keyword evidence="4" id="KW-1185">Reference proteome</keyword>
<dbReference type="STRING" id="31246.A0A183NDI3"/>
<evidence type="ECO:0000256" key="1">
    <source>
        <dbReference type="SAM" id="MobiDB-lite"/>
    </source>
</evidence>
<dbReference type="InterPro" id="IPR036397">
    <property type="entry name" value="RNaseH_sf"/>
</dbReference>
<sequence>MDHRALQWLRSFRKPEGQVARWQERLQGFDFTCEYRLGNRHANADALSRIPQTTDTLNAILSTDPETDWPSLQATDLDLQIIYQIQLHGNSKPSMRELKDQAVITRRIRTNWSNLKLYGDTLFLINESKQPLLIVPRVKVESIVEQTPRAPMTPMVTTGPHQRVGIDIMGPLTTTKNGNRYILVMVNYFTKWCEAVPIPQQDALTVARAFIDHWISRYGAPVSLHSAQGPAFESHLIAEICRLLGIRKTHTTACHPEGNGLVKRTNRTIKAILQSFFSRSSPELWDEVFPQCLLEYRTSVHGSTGLSTAILLFVHELRLPVEIHSPLLPYEEQEHVPYIRTPRNRLADAYRLVNINLRKASGHQKDIYDRQAQGPRYTFGDRAWLRRPMTSPGSCSKFHQPWQGPFEIVLIRSPTTFVLRNIQRPKDDVITVHYNQIKPDQTTFPFAAQFADPPPASRFHEVPSEGGTAYPYPRPGTEDRASLGEGEMATKNKSLEEEEQALHALNLQDDS</sequence>
<dbReference type="InterPro" id="IPR012337">
    <property type="entry name" value="RNaseH-like_sf"/>
</dbReference>
<dbReference type="SUPFAM" id="SSF53098">
    <property type="entry name" value="Ribonuclease H-like"/>
    <property type="match status" value="1"/>
</dbReference>
<dbReference type="Proteomes" id="UP000269396">
    <property type="component" value="Unassembled WGS sequence"/>
</dbReference>
<dbReference type="Pfam" id="PF00665">
    <property type="entry name" value="rve"/>
    <property type="match status" value="1"/>
</dbReference>
<dbReference type="Gene3D" id="3.30.420.10">
    <property type="entry name" value="Ribonuclease H-like superfamily/Ribonuclease H"/>
    <property type="match status" value="1"/>
</dbReference>
<feature type="compositionally biased region" description="Basic and acidic residues" evidence="1">
    <location>
        <begin position="476"/>
        <end position="495"/>
    </location>
</feature>
<proteinExistence type="predicted"/>
<accession>A0A183NDI3</accession>
<dbReference type="PANTHER" id="PTHR37984:SF15">
    <property type="entry name" value="INTEGRASE CATALYTIC DOMAIN-CONTAINING PROTEIN"/>
    <property type="match status" value="1"/>
</dbReference>
<dbReference type="PROSITE" id="PS50994">
    <property type="entry name" value="INTEGRASE"/>
    <property type="match status" value="1"/>
</dbReference>
<dbReference type="GO" id="GO:0003676">
    <property type="term" value="F:nucleic acid binding"/>
    <property type="evidence" value="ECO:0007669"/>
    <property type="project" value="InterPro"/>
</dbReference>